<organism evidence="6 7">
    <name type="scientific">Ditylenchus dipsaci</name>
    <dbReference type="NCBI Taxonomy" id="166011"/>
    <lineage>
        <taxon>Eukaryota</taxon>
        <taxon>Metazoa</taxon>
        <taxon>Ecdysozoa</taxon>
        <taxon>Nematoda</taxon>
        <taxon>Chromadorea</taxon>
        <taxon>Rhabditida</taxon>
        <taxon>Tylenchina</taxon>
        <taxon>Tylenchomorpha</taxon>
        <taxon>Sphaerularioidea</taxon>
        <taxon>Anguinidae</taxon>
        <taxon>Anguininae</taxon>
        <taxon>Ditylenchus</taxon>
    </lineage>
</organism>
<dbReference type="GO" id="GO:0003676">
    <property type="term" value="F:nucleic acid binding"/>
    <property type="evidence" value="ECO:0007669"/>
    <property type="project" value="InterPro"/>
</dbReference>
<evidence type="ECO:0000313" key="7">
    <source>
        <dbReference type="WBParaSite" id="jg16742"/>
    </source>
</evidence>
<dbReference type="PANTHER" id="PTHR47959:SF13">
    <property type="entry name" value="ATP-DEPENDENT RNA HELICASE RHLE"/>
    <property type="match status" value="1"/>
</dbReference>
<evidence type="ECO:0000256" key="2">
    <source>
        <dbReference type="ARBA" id="ARBA00022801"/>
    </source>
</evidence>
<dbReference type="GO" id="GO:0016787">
    <property type="term" value="F:hydrolase activity"/>
    <property type="evidence" value="ECO:0007669"/>
    <property type="project" value="UniProtKB-KW"/>
</dbReference>
<reference evidence="7" key="1">
    <citation type="submission" date="2022-11" db="UniProtKB">
        <authorList>
            <consortium name="WormBaseParasite"/>
        </authorList>
    </citation>
    <scope>IDENTIFICATION</scope>
</reference>
<keyword evidence="6" id="KW-1185">Reference proteome</keyword>
<evidence type="ECO:0000256" key="1">
    <source>
        <dbReference type="ARBA" id="ARBA00022741"/>
    </source>
</evidence>
<evidence type="ECO:0000256" key="4">
    <source>
        <dbReference type="ARBA" id="ARBA00022840"/>
    </source>
</evidence>
<accession>A0A915D947</accession>
<evidence type="ECO:0000313" key="6">
    <source>
        <dbReference type="Proteomes" id="UP000887574"/>
    </source>
</evidence>
<name>A0A915D947_9BILA</name>
<dbReference type="AlphaFoldDB" id="A0A915D947"/>
<dbReference type="InterPro" id="IPR027417">
    <property type="entry name" value="P-loop_NTPase"/>
</dbReference>
<keyword evidence="2" id="KW-0378">Hydrolase</keyword>
<dbReference type="SUPFAM" id="SSF52540">
    <property type="entry name" value="P-loop containing nucleoside triphosphate hydrolases"/>
    <property type="match status" value="1"/>
</dbReference>
<dbReference type="InterPro" id="IPR011545">
    <property type="entry name" value="DEAD/DEAH_box_helicase_dom"/>
</dbReference>
<dbReference type="WBParaSite" id="jg16742">
    <property type="protein sequence ID" value="jg16742"/>
    <property type="gene ID" value="jg16742"/>
</dbReference>
<proteinExistence type="predicted"/>
<dbReference type="InterPro" id="IPR050079">
    <property type="entry name" value="DEAD_box_RNA_helicase"/>
</dbReference>
<dbReference type="Gene3D" id="3.40.50.300">
    <property type="entry name" value="P-loop containing nucleotide triphosphate hydrolases"/>
    <property type="match status" value="1"/>
</dbReference>
<dbReference type="GO" id="GO:0005829">
    <property type="term" value="C:cytosol"/>
    <property type="evidence" value="ECO:0007669"/>
    <property type="project" value="TreeGrafter"/>
</dbReference>
<sequence length="383" mass="42273">MLAQKYMRDIAAPEPGQRQIDFPVDVVDVLEDELEKYSSTPGFNIDSLKFWKDNEKVYPIDYAPPSSGIRGFGRGAGASFGRGGGVGSGNFVPSAQEDNHASYAGQSFGRGNFGSSAQGGNYAPLPAQSFGRRVIPVRIIWRDLHPSVAVYSVAVVVRVEIGSRGAALVHLSTRRLFVWFMVALLGNSLFIRRLECQSWRRTEISSHQMKTPVGAIVFQDTSEGRRPPRNFAPPARRVDDLFKEDADHAESYALIADDDEEVTVSGANIELLPSLNLERAKYIRPRKIQAMTIPFIMDGRDVKGHAETGSGKTAAFLLPIINQIMKSGAAENSDLESHRHMRLSLSRPESYAFRSMSRVLSLQVTQESSSQDLMVNSICASEY</sequence>
<keyword evidence="4" id="KW-0067">ATP-binding</keyword>
<keyword evidence="3" id="KW-0347">Helicase</keyword>
<dbReference type="Pfam" id="PF00270">
    <property type="entry name" value="DEAD"/>
    <property type="match status" value="1"/>
</dbReference>
<dbReference type="PANTHER" id="PTHR47959">
    <property type="entry name" value="ATP-DEPENDENT RNA HELICASE RHLE-RELATED"/>
    <property type="match status" value="1"/>
</dbReference>
<dbReference type="Proteomes" id="UP000887574">
    <property type="component" value="Unplaced"/>
</dbReference>
<protein>
    <submittedName>
        <fullName evidence="7">DEAD/DEAH box helicase domain-containing protein</fullName>
    </submittedName>
</protein>
<evidence type="ECO:0000259" key="5">
    <source>
        <dbReference type="Pfam" id="PF00270"/>
    </source>
</evidence>
<feature type="domain" description="DEAD/DEAH-box helicase" evidence="5">
    <location>
        <begin position="286"/>
        <end position="326"/>
    </location>
</feature>
<keyword evidence="1" id="KW-0547">Nucleotide-binding</keyword>
<evidence type="ECO:0000256" key="3">
    <source>
        <dbReference type="ARBA" id="ARBA00022806"/>
    </source>
</evidence>
<dbReference type="GO" id="GO:0005524">
    <property type="term" value="F:ATP binding"/>
    <property type="evidence" value="ECO:0007669"/>
    <property type="project" value="UniProtKB-KW"/>
</dbReference>
<dbReference type="GO" id="GO:0003724">
    <property type="term" value="F:RNA helicase activity"/>
    <property type="evidence" value="ECO:0007669"/>
    <property type="project" value="TreeGrafter"/>
</dbReference>